<evidence type="ECO:0000256" key="1">
    <source>
        <dbReference type="SAM" id="Phobius"/>
    </source>
</evidence>
<organism evidence="2 3">
    <name type="scientific">Pseudomonas trivialis</name>
    <dbReference type="NCBI Taxonomy" id="200450"/>
    <lineage>
        <taxon>Bacteria</taxon>
        <taxon>Pseudomonadati</taxon>
        <taxon>Pseudomonadota</taxon>
        <taxon>Gammaproteobacteria</taxon>
        <taxon>Pseudomonadales</taxon>
        <taxon>Pseudomonadaceae</taxon>
        <taxon>Pseudomonas</taxon>
    </lineage>
</organism>
<dbReference type="AlphaFoldDB" id="A0A0H5AQL9"/>
<dbReference type="KEGG" id="ptv:AA957_10720"/>
<reference evidence="2 3" key="1">
    <citation type="journal article" date="2015" name="Genome Announc.">
        <title>Complete Genome Sequence of the Rhizobacterium Pseudomonas trivialis Strain IHBB745 with Multiple Plant Growth-Promoting Activities and Tolerance to Desiccation and Alkalinity.</title>
        <authorList>
            <person name="Gulati A."/>
            <person name="Swarnkar M.K."/>
            <person name="Vyas P."/>
            <person name="Rahi P."/>
            <person name="Thakur R."/>
            <person name="Thakur N."/>
            <person name="Singh A.K."/>
        </authorList>
    </citation>
    <scope>NUCLEOTIDE SEQUENCE [LARGE SCALE GENOMIC DNA]</scope>
    <source>
        <strain evidence="3">745</strain>
    </source>
</reference>
<protein>
    <recommendedName>
        <fullName evidence="4">MFS transporter</fullName>
    </recommendedName>
</protein>
<gene>
    <name evidence="2" type="ORF">AA957_10720</name>
</gene>
<evidence type="ECO:0000313" key="3">
    <source>
        <dbReference type="Proteomes" id="UP000036608"/>
    </source>
</evidence>
<proteinExistence type="predicted"/>
<evidence type="ECO:0000313" key="2">
    <source>
        <dbReference type="EMBL" id="AKS06562.1"/>
    </source>
</evidence>
<feature type="transmembrane region" description="Helical" evidence="1">
    <location>
        <begin position="16"/>
        <end position="38"/>
    </location>
</feature>
<dbReference type="EMBL" id="CP011507">
    <property type="protein sequence ID" value="AKS06562.1"/>
    <property type="molecule type" value="Genomic_DNA"/>
</dbReference>
<accession>A0A0H5AQL9</accession>
<sequence length="131" mass="14628">MWTTAQYRTLVRASAWYDLIVTAAFVTPWSFLFLHSLLQGLNLPGEFPPFAPAHVLMANLLGSIVCVWAVLRIRDPQRKFGVYDAAGRALFSTWQLYALAHGATSILWGIVLFEVLWGIAQLLPVRSVPAD</sequence>
<dbReference type="OrthoDB" id="8926562at2"/>
<evidence type="ECO:0008006" key="4">
    <source>
        <dbReference type="Google" id="ProtNLM"/>
    </source>
</evidence>
<feature type="transmembrane region" description="Helical" evidence="1">
    <location>
        <begin position="50"/>
        <end position="71"/>
    </location>
</feature>
<dbReference type="RefSeq" id="WP_049710170.1">
    <property type="nucleotide sequence ID" value="NZ_CP011507.1"/>
</dbReference>
<keyword evidence="1" id="KW-1133">Transmembrane helix</keyword>
<keyword evidence="1" id="KW-0812">Transmembrane</keyword>
<dbReference type="PATRIC" id="fig|200450.3.peg.2214"/>
<reference evidence="3" key="2">
    <citation type="submission" date="2015-05" db="EMBL/GenBank/DDBJ databases">
        <authorList>
            <person name="Swarnkar M.K."/>
            <person name="Vyas P."/>
            <person name="Rahi P."/>
            <person name="Thakur R."/>
            <person name="Thakur N."/>
            <person name="Singh A.K."/>
            <person name="Gulati A."/>
        </authorList>
    </citation>
    <scope>NUCLEOTIDE SEQUENCE [LARGE SCALE GENOMIC DNA]</scope>
    <source>
        <strain evidence="3">745</strain>
    </source>
</reference>
<name>A0A0H5AQL9_9PSED</name>
<keyword evidence="1" id="KW-0472">Membrane</keyword>
<feature type="transmembrane region" description="Helical" evidence="1">
    <location>
        <begin position="96"/>
        <end position="120"/>
    </location>
</feature>
<dbReference type="Proteomes" id="UP000036608">
    <property type="component" value="Chromosome"/>
</dbReference>